<evidence type="ECO:0000313" key="1">
    <source>
        <dbReference type="EMBL" id="TNN80298.1"/>
    </source>
</evidence>
<reference evidence="1 2" key="1">
    <citation type="submission" date="2019-03" db="EMBL/GenBank/DDBJ databases">
        <title>First draft genome of Liparis tanakae, snailfish: a comprehensive survey of snailfish specific genes.</title>
        <authorList>
            <person name="Kim W."/>
            <person name="Song I."/>
            <person name="Jeong J.-H."/>
            <person name="Kim D."/>
            <person name="Kim S."/>
            <person name="Ryu S."/>
            <person name="Song J.Y."/>
            <person name="Lee S.K."/>
        </authorList>
    </citation>
    <scope>NUCLEOTIDE SEQUENCE [LARGE SCALE GENOMIC DNA]</scope>
    <source>
        <tissue evidence="1">Muscle</tissue>
    </source>
</reference>
<protein>
    <submittedName>
        <fullName evidence="1">Uncharacterized protein</fullName>
    </submittedName>
</protein>
<dbReference type="AlphaFoldDB" id="A0A4Z2IRQ4"/>
<proteinExistence type="predicted"/>
<evidence type="ECO:0000313" key="2">
    <source>
        <dbReference type="Proteomes" id="UP000314294"/>
    </source>
</evidence>
<accession>A0A4Z2IRQ4</accession>
<dbReference type="EMBL" id="SRLO01000055">
    <property type="protein sequence ID" value="TNN80298.1"/>
    <property type="molecule type" value="Genomic_DNA"/>
</dbReference>
<comment type="caution">
    <text evidence="1">The sequence shown here is derived from an EMBL/GenBank/DDBJ whole genome shotgun (WGS) entry which is preliminary data.</text>
</comment>
<dbReference type="Proteomes" id="UP000314294">
    <property type="component" value="Unassembled WGS sequence"/>
</dbReference>
<name>A0A4Z2IRQ4_9TELE</name>
<gene>
    <name evidence="1" type="ORF">EYF80_009322</name>
</gene>
<organism evidence="1 2">
    <name type="scientific">Liparis tanakae</name>
    <name type="common">Tanaka's snailfish</name>
    <dbReference type="NCBI Taxonomy" id="230148"/>
    <lineage>
        <taxon>Eukaryota</taxon>
        <taxon>Metazoa</taxon>
        <taxon>Chordata</taxon>
        <taxon>Craniata</taxon>
        <taxon>Vertebrata</taxon>
        <taxon>Euteleostomi</taxon>
        <taxon>Actinopterygii</taxon>
        <taxon>Neopterygii</taxon>
        <taxon>Teleostei</taxon>
        <taxon>Neoteleostei</taxon>
        <taxon>Acanthomorphata</taxon>
        <taxon>Eupercaria</taxon>
        <taxon>Perciformes</taxon>
        <taxon>Cottioidei</taxon>
        <taxon>Cottales</taxon>
        <taxon>Liparidae</taxon>
        <taxon>Liparis</taxon>
    </lineage>
</organism>
<keyword evidence="2" id="KW-1185">Reference proteome</keyword>
<sequence>MLLQGLMWHTNIQMARLLPTSPVRKTMMYTMGRRRQLDVSDTAEGEAAAVRGSKVMMMKNSGQ</sequence>